<accession>A0A0S7EWG5</accession>
<proteinExistence type="predicted"/>
<evidence type="ECO:0000313" key="2">
    <source>
        <dbReference type="EMBL" id="JAO06691.1"/>
    </source>
</evidence>
<gene>
    <name evidence="2" type="primary">PPUP7590</name>
</gene>
<feature type="compositionally biased region" description="Basic and acidic residues" evidence="1">
    <location>
        <begin position="53"/>
        <end position="77"/>
    </location>
</feature>
<protein>
    <submittedName>
        <fullName evidence="2">PPUP7590</fullName>
    </submittedName>
</protein>
<sequence length="126" mass="14514">SLSLTVMSSSGPAFCPFTLLGFNSKHGYPLWLYRVPPLSLLLPSVGSSVRAGGTERKRGSEDKGRGQRKGTRDERRRRTDPFQLCFWSKQSRENFFTLKNFSTARQGNKLFLIYIYTQNQLFISYY</sequence>
<organism evidence="2">
    <name type="scientific">Poeciliopsis prolifica</name>
    <name type="common">blackstripe livebearer</name>
    <dbReference type="NCBI Taxonomy" id="188132"/>
    <lineage>
        <taxon>Eukaryota</taxon>
        <taxon>Metazoa</taxon>
        <taxon>Chordata</taxon>
        <taxon>Craniata</taxon>
        <taxon>Vertebrata</taxon>
        <taxon>Euteleostomi</taxon>
        <taxon>Actinopterygii</taxon>
        <taxon>Neopterygii</taxon>
        <taxon>Teleostei</taxon>
        <taxon>Neoteleostei</taxon>
        <taxon>Acanthomorphata</taxon>
        <taxon>Ovalentaria</taxon>
        <taxon>Atherinomorphae</taxon>
        <taxon>Cyprinodontiformes</taxon>
        <taxon>Poeciliidae</taxon>
        <taxon>Poeciliinae</taxon>
        <taxon>Poeciliopsis</taxon>
    </lineage>
</organism>
<dbReference type="EMBL" id="GBYX01474980">
    <property type="protein sequence ID" value="JAO06691.1"/>
    <property type="molecule type" value="Transcribed_RNA"/>
</dbReference>
<reference evidence="2" key="1">
    <citation type="submission" date="2014-12" db="EMBL/GenBank/DDBJ databases">
        <title>Parallel Evolution in Life History Adaptation Evident in the Tissue-Specific Poeciliopsis prolifica transcriptome.</title>
        <authorList>
            <person name="Jue N.K."/>
            <person name="Foley R.J."/>
            <person name="Obergfell C."/>
            <person name="Reznick D.N."/>
            <person name="O'Neill R.J."/>
            <person name="O'Neill M.J."/>
        </authorList>
    </citation>
    <scope>NUCLEOTIDE SEQUENCE</scope>
</reference>
<feature type="non-terminal residue" evidence="2">
    <location>
        <position position="1"/>
    </location>
</feature>
<feature type="non-terminal residue" evidence="2">
    <location>
        <position position="126"/>
    </location>
</feature>
<feature type="region of interest" description="Disordered" evidence="1">
    <location>
        <begin position="45"/>
        <end position="77"/>
    </location>
</feature>
<dbReference type="AlphaFoldDB" id="A0A0S7EWG5"/>
<name>A0A0S7EWG5_9TELE</name>
<evidence type="ECO:0000256" key="1">
    <source>
        <dbReference type="SAM" id="MobiDB-lite"/>
    </source>
</evidence>